<evidence type="ECO:0000313" key="7">
    <source>
        <dbReference type="EMBL" id="KAL2048260.1"/>
    </source>
</evidence>
<dbReference type="PANTHER" id="PTHR28526">
    <property type="entry name" value="ANAPHASE-PROMOTING COMPLEX SUBUNIT 13"/>
    <property type="match status" value="1"/>
</dbReference>
<evidence type="ECO:0000256" key="5">
    <source>
        <dbReference type="ARBA" id="ARBA00023306"/>
    </source>
</evidence>
<dbReference type="EMBL" id="JBEFKJ010000001">
    <property type="protein sequence ID" value="KAL2048260.1"/>
    <property type="molecule type" value="Genomic_DNA"/>
</dbReference>
<proteinExistence type="inferred from homology"/>
<evidence type="ECO:0000313" key="8">
    <source>
        <dbReference type="Proteomes" id="UP001590950"/>
    </source>
</evidence>
<dbReference type="PANTHER" id="PTHR28526:SF1">
    <property type="entry name" value="ANAPHASE-PROMOTING COMPLEX SUBUNIT 13"/>
    <property type="match status" value="1"/>
</dbReference>
<name>A0ABR4ARE4_9LECA</name>
<keyword evidence="3" id="KW-0498">Mitosis</keyword>
<keyword evidence="8" id="KW-1185">Reference proteome</keyword>
<dbReference type="Proteomes" id="UP001590950">
    <property type="component" value="Unassembled WGS sequence"/>
</dbReference>
<keyword evidence="2" id="KW-0132">Cell division</keyword>
<evidence type="ECO:0000256" key="4">
    <source>
        <dbReference type="ARBA" id="ARBA00022786"/>
    </source>
</evidence>
<dbReference type="Pfam" id="PF05839">
    <property type="entry name" value="Apc13p"/>
    <property type="match status" value="1"/>
</dbReference>
<protein>
    <recommendedName>
        <fullName evidence="9">Anaphase-promoting complex subunit 13</fullName>
    </recommendedName>
</protein>
<accession>A0ABR4ARE4</accession>
<gene>
    <name evidence="7" type="ORF">N7G274_000171</name>
</gene>
<reference evidence="7 8" key="1">
    <citation type="submission" date="2024-09" db="EMBL/GenBank/DDBJ databases">
        <title>Rethinking Asexuality: The Enigmatic Case of Functional Sexual Genes in Lepraria (Stereocaulaceae).</title>
        <authorList>
            <person name="Doellman M."/>
            <person name="Sun Y."/>
            <person name="Barcenas-Pena A."/>
            <person name="Lumbsch H.T."/>
            <person name="Grewe F."/>
        </authorList>
    </citation>
    <scope>NUCLEOTIDE SEQUENCE [LARGE SCALE GENOMIC DNA]</scope>
    <source>
        <strain evidence="7 8">Mercado 3170</strain>
    </source>
</reference>
<comment type="similarity">
    <text evidence="1">Belongs to the APC13 family.</text>
</comment>
<keyword evidence="4" id="KW-0833">Ubl conjugation pathway</keyword>
<sequence length="105" mass="11590">MSKDSTHTYIHLHSSAHADIYEEFNRPPHLPYELIYVPPQHQPPNPEDEDDVVPDQHAAFGITRATQKRHESAWKDFGLLGLVERGPGESKGGKGASGGGRGLPR</sequence>
<evidence type="ECO:0000256" key="3">
    <source>
        <dbReference type="ARBA" id="ARBA00022776"/>
    </source>
</evidence>
<evidence type="ECO:0000256" key="6">
    <source>
        <dbReference type="SAM" id="MobiDB-lite"/>
    </source>
</evidence>
<dbReference type="InterPro" id="IPR008401">
    <property type="entry name" value="Apc13"/>
</dbReference>
<organism evidence="7 8">
    <name type="scientific">Stereocaulon virgatum</name>
    <dbReference type="NCBI Taxonomy" id="373712"/>
    <lineage>
        <taxon>Eukaryota</taxon>
        <taxon>Fungi</taxon>
        <taxon>Dikarya</taxon>
        <taxon>Ascomycota</taxon>
        <taxon>Pezizomycotina</taxon>
        <taxon>Lecanoromycetes</taxon>
        <taxon>OSLEUM clade</taxon>
        <taxon>Lecanoromycetidae</taxon>
        <taxon>Lecanorales</taxon>
        <taxon>Lecanorineae</taxon>
        <taxon>Stereocaulaceae</taxon>
        <taxon>Stereocaulon</taxon>
    </lineage>
</organism>
<evidence type="ECO:0008006" key="9">
    <source>
        <dbReference type="Google" id="ProtNLM"/>
    </source>
</evidence>
<feature type="region of interest" description="Disordered" evidence="6">
    <location>
        <begin position="82"/>
        <end position="105"/>
    </location>
</feature>
<feature type="compositionally biased region" description="Gly residues" evidence="6">
    <location>
        <begin position="93"/>
        <end position="105"/>
    </location>
</feature>
<evidence type="ECO:0000256" key="2">
    <source>
        <dbReference type="ARBA" id="ARBA00022618"/>
    </source>
</evidence>
<comment type="caution">
    <text evidence="7">The sequence shown here is derived from an EMBL/GenBank/DDBJ whole genome shotgun (WGS) entry which is preliminary data.</text>
</comment>
<evidence type="ECO:0000256" key="1">
    <source>
        <dbReference type="ARBA" id="ARBA00006940"/>
    </source>
</evidence>
<keyword evidence="5" id="KW-0131">Cell cycle</keyword>